<name>A0A2A2HT18_9EURY</name>
<dbReference type="Gene3D" id="1.20.1290.10">
    <property type="entry name" value="AhpD-like"/>
    <property type="match status" value="1"/>
</dbReference>
<dbReference type="SUPFAM" id="SSF69118">
    <property type="entry name" value="AhpD-like"/>
    <property type="match status" value="1"/>
</dbReference>
<gene>
    <name evidence="2" type="ORF">ASJ81_05885</name>
</gene>
<dbReference type="AlphaFoldDB" id="A0A2A2HT18"/>
<protein>
    <submittedName>
        <fullName evidence="2">4-carboxymuconolactone decarboxylase</fullName>
    </submittedName>
</protein>
<evidence type="ECO:0000313" key="3">
    <source>
        <dbReference type="Proteomes" id="UP000218164"/>
    </source>
</evidence>
<keyword evidence="3" id="KW-1185">Reference proteome</keyword>
<dbReference type="Pfam" id="PF02627">
    <property type="entry name" value="CMD"/>
    <property type="match status" value="1"/>
</dbReference>
<dbReference type="Proteomes" id="UP000218164">
    <property type="component" value="Unassembled WGS sequence"/>
</dbReference>
<evidence type="ECO:0000259" key="1">
    <source>
        <dbReference type="Pfam" id="PF02627"/>
    </source>
</evidence>
<sequence>MFCNRNGDGTLTENPLKVIVDQDPQLFTLLENTRELAFVEDGIPLKYKFLLAMSLDAANGAVNGVRSLAVQAMQAGATKEEVMQAIRITQYIFGVGSVYTASEALKDIM</sequence>
<dbReference type="InterPro" id="IPR029032">
    <property type="entry name" value="AhpD-like"/>
</dbReference>
<accession>A0A2A2HT18</accession>
<dbReference type="InterPro" id="IPR003779">
    <property type="entry name" value="CMD-like"/>
</dbReference>
<proteinExistence type="predicted"/>
<comment type="caution">
    <text evidence="2">The sequence shown here is derived from an EMBL/GenBank/DDBJ whole genome shotgun (WGS) entry which is preliminary data.</text>
</comment>
<dbReference type="GO" id="GO:0051920">
    <property type="term" value="F:peroxiredoxin activity"/>
    <property type="evidence" value="ECO:0007669"/>
    <property type="project" value="InterPro"/>
</dbReference>
<evidence type="ECO:0000313" key="2">
    <source>
        <dbReference type="EMBL" id="PAV12522.1"/>
    </source>
</evidence>
<feature type="domain" description="Carboxymuconolactone decarboxylase-like" evidence="1">
    <location>
        <begin position="24"/>
        <end position="107"/>
    </location>
</feature>
<dbReference type="EMBL" id="LMVP01000224">
    <property type="protein sequence ID" value="PAV12522.1"/>
    <property type="molecule type" value="Genomic_DNA"/>
</dbReference>
<reference evidence="2 3" key="1">
    <citation type="journal article" date="2017" name="BMC Genomics">
        <title>Genomic analysis of methanogenic archaea reveals a shift towards energy conservation.</title>
        <authorList>
            <person name="Gilmore S.P."/>
            <person name="Henske J.K."/>
            <person name="Sexton J.A."/>
            <person name="Solomon K.V."/>
            <person name="Seppala S."/>
            <person name="Yoo J.I."/>
            <person name="Huyett L.M."/>
            <person name="Pressman A."/>
            <person name="Cogan J.Z."/>
            <person name="Kivenson V."/>
            <person name="Peng X."/>
            <person name="Tan Y."/>
            <person name="Valentine D.L."/>
            <person name="O'Malley M.A."/>
        </authorList>
    </citation>
    <scope>NUCLEOTIDE SEQUENCE [LARGE SCALE GENOMIC DNA]</scope>
    <source>
        <strain evidence="2 3">MC-15</strain>
    </source>
</reference>
<organism evidence="2 3">
    <name type="scientific">Methanosarcina spelaei</name>
    <dbReference type="NCBI Taxonomy" id="1036679"/>
    <lineage>
        <taxon>Archaea</taxon>
        <taxon>Methanobacteriati</taxon>
        <taxon>Methanobacteriota</taxon>
        <taxon>Stenosarchaea group</taxon>
        <taxon>Methanomicrobia</taxon>
        <taxon>Methanosarcinales</taxon>
        <taxon>Methanosarcinaceae</taxon>
        <taxon>Methanosarcina</taxon>
    </lineage>
</organism>